<sequence length="39" mass="4404">MKSTRKIEEIAQTSHNPLVQIRSNSSQFMACKPRATDAK</sequence>
<accession>A0A2P2P3I2</accession>
<protein>
    <submittedName>
        <fullName evidence="1">Uncharacterized protein</fullName>
    </submittedName>
</protein>
<dbReference type="AlphaFoldDB" id="A0A2P2P3I2"/>
<proteinExistence type="predicted"/>
<organism evidence="1">
    <name type="scientific">Rhizophora mucronata</name>
    <name type="common">Asiatic mangrove</name>
    <dbReference type="NCBI Taxonomy" id="61149"/>
    <lineage>
        <taxon>Eukaryota</taxon>
        <taxon>Viridiplantae</taxon>
        <taxon>Streptophyta</taxon>
        <taxon>Embryophyta</taxon>
        <taxon>Tracheophyta</taxon>
        <taxon>Spermatophyta</taxon>
        <taxon>Magnoliopsida</taxon>
        <taxon>eudicotyledons</taxon>
        <taxon>Gunneridae</taxon>
        <taxon>Pentapetalae</taxon>
        <taxon>rosids</taxon>
        <taxon>fabids</taxon>
        <taxon>Malpighiales</taxon>
        <taxon>Rhizophoraceae</taxon>
        <taxon>Rhizophora</taxon>
    </lineage>
</organism>
<evidence type="ECO:0000313" key="1">
    <source>
        <dbReference type="EMBL" id="MBX49191.1"/>
    </source>
</evidence>
<dbReference type="EMBL" id="GGEC01068707">
    <property type="protein sequence ID" value="MBX49191.1"/>
    <property type="molecule type" value="Transcribed_RNA"/>
</dbReference>
<reference evidence="1" key="1">
    <citation type="submission" date="2018-02" db="EMBL/GenBank/DDBJ databases">
        <title>Rhizophora mucronata_Transcriptome.</title>
        <authorList>
            <person name="Meera S.P."/>
            <person name="Sreeshan A."/>
            <person name="Augustine A."/>
        </authorList>
    </citation>
    <scope>NUCLEOTIDE SEQUENCE</scope>
    <source>
        <tissue evidence="1">Leaf</tissue>
    </source>
</reference>
<name>A0A2P2P3I2_RHIMU</name>